<feature type="active site" description="Proton acceptor" evidence="2">
    <location>
        <position position="518"/>
    </location>
</feature>
<keyword evidence="2" id="KW-0442">Lipid degradation</keyword>
<feature type="domain" description="PNPLA" evidence="4">
    <location>
        <begin position="58"/>
        <end position="531"/>
    </location>
</feature>
<dbReference type="Proteomes" id="UP000320876">
    <property type="component" value="Unassembled WGS sequence"/>
</dbReference>
<feature type="transmembrane region" description="Helical" evidence="3">
    <location>
        <begin position="224"/>
        <end position="246"/>
    </location>
</feature>
<keyword evidence="1 2" id="KW-0443">Lipid metabolism</keyword>
<gene>
    <name evidence="5" type="ORF">FB471_2562</name>
</gene>
<proteinExistence type="predicted"/>
<dbReference type="GO" id="GO:0016042">
    <property type="term" value="P:lipid catabolic process"/>
    <property type="evidence" value="ECO:0007669"/>
    <property type="project" value="UniProtKB-UniRule"/>
</dbReference>
<evidence type="ECO:0000313" key="6">
    <source>
        <dbReference type="Proteomes" id="UP000320876"/>
    </source>
</evidence>
<dbReference type="PROSITE" id="PS51635">
    <property type="entry name" value="PNPLA"/>
    <property type="match status" value="1"/>
</dbReference>
<dbReference type="SUPFAM" id="SSF52151">
    <property type="entry name" value="FabD/lysophospholipase-like"/>
    <property type="match status" value="1"/>
</dbReference>
<dbReference type="InterPro" id="IPR002641">
    <property type="entry name" value="PNPLA_dom"/>
</dbReference>
<protein>
    <submittedName>
        <fullName evidence="5">Patatin-like phospholipase</fullName>
    </submittedName>
</protein>
<dbReference type="PANTHER" id="PTHR46394:SF1">
    <property type="entry name" value="PNPLA DOMAIN-CONTAINING PROTEIN"/>
    <property type="match status" value="1"/>
</dbReference>
<feature type="transmembrane region" description="Helical" evidence="3">
    <location>
        <begin position="279"/>
        <end position="308"/>
    </location>
</feature>
<feature type="short sequence motif" description="GXSXG" evidence="2">
    <location>
        <begin position="88"/>
        <end position="92"/>
    </location>
</feature>
<reference evidence="5 6" key="1">
    <citation type="submission" date="2019-06" db="EMBL/GenBank/DDBJ databases">
        <title>Sequencing the genomes of 1000 actinobacteria strains.</title>
        <authorList>
            <person name="Klenk H.-P."/>
        </authorList>
    </citation>
    <scope>NUCLEOTIDE SEQUENCE [LARGE SCALE GENOMIC DNA]</scope>
    <source>
        <strain evidence="5 6">DSM 45679</strain>
    </source>
</reference>
<dbReference type="AlphaFoldDB" id="A0A542DIE2"/>
<feature type="transmembrane region" description="Helical" evidence="3">
    <location>
        <begin position="179"/>
        <end position="204"/>
    </location>
</feature>
<dbReference type="InterPro" id="IPR016035">
    <property type="entry name" value="Acyl_Trfase/lysoPLipase"/>
</dbReference>
<comment type="caution">
    <text evidence="2">Lacks conserved residue(s) required for the propagation of feature annotation.</text>
</comment>
<feature type="short sequence motif" description="DGA/G" evidence="2">
    <location>
        <begin position="518"/>
        <end position="520"/>
    </location>
</feature>
<evidence type="ECO:0000256" key="2">
    <source>
        <dbReference type="PROSITE-ProRule" id="PRU01161"/>
    </source>
</evidence>
<feature type="active site" description="Nucleophile" evidence="2">
    <location>
        <position position="90"/>
    </location>
</feature>
<evidence type="ECO:0000313" key="5">
    <source>
        <dbReference type="EMBL" id="TQJ02816.1"/>
    </source>
</evidence>
<evidence type="ECO:0000256" key="3">
    <source>
        <dbReference type="SAM" id="Phobius"/>
    </source>
</evidence>
<feature type="transmembrane region" description="Helical" evidence="3">
    <location>
        <begin position="253"/>
        <end position="273"/>
    </location>
</feature>
<dbReference type="PANTHER" id="PTHR46394">
    <property type="entry name" value="ANNEXIN"/>
    <property type="match status" value="1"/>
</dbReference>
<dbReference type="Gene3D" id="3.40.1090.10">
    <property type="entry name" value="Cytosolic phospholipase A2 catalytic domain"/>
    <property type="match status" value="1"/>
</dbReference>
<keyword evidence="3" id="KW-1133">Transmembrane helix</keyword>
<organism evidence="5 6">
    <name type="scientific">Amycolatopsis cihanbeyliensis</name>
    <dbReference type="NCBI Taxonomy" id="1128664"/>
    <lineage>
        <taxon>Bacteria</taxon>
        <taxon>Bacillati</taxon>
        <taxon>Actinomycetota</taxon>
        <taxon>Actinomycetes</taxon>
        <taxon>Pseudonocardiales</taxon>
        <taxon>Pseudonocardiaceae</taxon>
        <taxon>Amycolatopsis</taxon>
    </lineage>
</organism>
<evidence type="ECO:0000259" key="4">
    <source>
        <dbReference type="PROSITE" id="PS51635"/>
    </source>
</evidence>
<comment type="caution">
    <text evidence="5">The sequence shown here is derived from an EMBL/GenBank/DDBJ whole genome shotgun (WGS) entry which is preliminary data.</text>
</comment>
<sequence length="759" mass="83233">MTAADPISQVEQLGLDDPTRYTTGFEAEWLRWSPAEADEHARDGDDRYQRYVDRSCDLTMRGGTTSGVIYPLAVCSLAQHYQFRSVGGASAGAIAAAATAAAEHGRLAAQPTEVPEGSVRPGFAGLAGLINWMISGTGSERWRLVQLFQPNTALSRLYRVVIATMQQPATTGRNRFASVLAALLLAVSPLATVALVLVLAGWLAGPVALPVLLPPPRWEAVPPVVALLAAAAALIAGVWTITLAAARVRKATLVLVIPLVLGIGTLLAVAVAGDAAVSWSAWVTVGAATVLGWLLLSAAGLTAFAVIYTKASWPLIAEAQRFRYGLVPGAWPYTATWVDRLAGMPRSTGVPPLATWLADRIDDLAGSTSDVEPGEDRRALTFGDLWLGSGAERDLAELEACALRSERRMINLALMSTDLSAGRPFRLPFRVARHPSERWQFCERCLDGIVPDRVVRQLKETGPVKGQHCPRHPEAGLHWLPEPWDMPVVLAVRMSLSLPGLICPVPLCREGRMHWFSDGGITSNFPIHFFDTLLPRWPTFGLNLDRLDREVGPEEEIYLAKQDATPFEHPWAKVHDGAASFLSRILETFLAWRDTMQSGLPGFRGRIVSVRQGTGEGGTNLFMPPEVIATLALRGYKAGTELKRRFTVESHDGEAPGYTQTDRYRWIRMRIALREYRELVRQADDRGPLYRQRTARYRIPEGLAGWFDEEIDTWPCPEPHTESIEATFAELSRLAESHLAEKFDGTAPVNPVLRLTPPE</sequence>
<keyword evidence="3" id="KW-0472">Membrane</keyword>
<dbReference type="InterPro" id="IPR052580">
    <property type="entry name" value="Lipid_Hydrolase"/>
</dbReference>
<keyword evidence="3" id="KW-0812">Transmembrane</keyword>
<dbReference type="GO" id="GO:0016787">
    <property type="term" value="F:hydrolase activity"/>
    <property type="evidence" value="ECO:0007669"/>
    <property type="project" value="UniProtKB-UniRule"/>
</dbReference>
<evidence type="ECO:0000256" key="1">
    <source>
        <dbReference type="ARBA" id="ARBA00023098"/>
    </source>
</evidence>
<accession>A0A542DIE2</accession>
<keyword evidence="6" id="KW-1185">Reference proteome</keyword>
<dbReference type="EMBL" id="VFML01000001">
    <property type="protein sequence ID" value="TQJ02816.1"/>
    <property type="molecule type" value="Genomic_DNA"/>
</dbReference>
<dbReference type="RefSeq" id="WP_170220795.1">
    <property type="nucleotide sequence ID" value="NZ_VFML01000001.1"/>
</dbReference>
<name>A0A542DIE2_AMYCI</name>
<keyword evidence="2" id="KW-0378">Hydrolase</keyword>